<keyword evidence="1" id="KW-0472">Membrane</keyword>
<protein>
    <recommendedName>
        <fullName evidence="4">Major facilitator superfamily (MFS) profile domain-containing protein</fullName>
    </recommendedName>
</protein>
<reference evidence="2 3" key="1">
    <citation type="submission" date="2016-07" db="EMBL/GenBank/DDBJ databases">
        <title>Pervasive Adenine N6-methylation of Active Genes in Fungi.</title>
        <authorList>
            <consortium name="DOE Joint Genome Institute"/>
            <person name="Mondo S.J."/>
            <person name="Dannebaum R.O."/>
            <person name="Kuo R.C."/>
            <person name="Labutti K."/>
            <person name="Haridas S."/>
            <person name="Kuo A."/>
            <person name="Salamov A."/>
            <person name="Ahrendt S.R."/>
            <person name="Lipzen A."/>
            <person name="Sullivan W."/>
            <person name="Andreopoulos W.B."/>
            <person name="Clum A."/>
            <person name="Lindquist E."/>
            <person name="Daum C."/>
            <person name="Ramamoorthy G.K."/>
            <person name="Gryganskyi A."/>
            <person name="Culley D."/>
            <person name="Magnuson J.K."/>
            <person name="James T.Y."/>
            <person name="O'Malley M.A."/>
            <person name="Stajich J.E."/>
            <person name="Spatafora J.W."/>
            <person name="Visel A."/>
            <person name="Grigoriev I.V."/>
        </authorList>
    </citation>
    <scope>NUCLEOTIDE SEQUENCE [LARGE SCALE GENOMIC DNA]</scope>
    <source>
        <strain evidence="2 3">JEL800</strain>
    </source>
</reference>
<keyword evidence="3" id="KW-1185">Reference proteome</keyword>
<dbReference type="SUPFAM" id="SSF103473">
    <property type="entry name" value="MFS general substrate transporter"/>
    <property type="match status" value="1"/>
</dbReference>
<dbReference type="Gene3D" id="1.20.1250.20">
    <property type="entry name" value="MFS general substrate transporter like domains"/>
    <property type="match status" value="1"/>
</dbReference>
<feature type="transmembrane region" description="Helical" evidence="1">
    <location>
        <begin position="6"/>
        <end position="23"/>
    </location>
</feature>
<evidence type="ECO:0000313" key="2">
    <source>
        <dbReference type="EMBL" id="ORY52026.1"/>
    </source>
</evidence>
<comment type="caution">
    <text evidence="2">The sequence shown here is derived from an EMBL/GenBank/DDBJ whole genome shotgun (WGS) entry which is preliminary data.</text>
</comment>
<dbReference type="OrthoDB" id="6499973at2759"/>
<sequence length="154" mass="16418">MFNGMVSGGYFVLIPVIVGQLFGVTQMASLVGMVLNLSFIGCLAGPPIAGALRELVGFTGVCLFAGGLTLISVFFCIAGHGGSHEIKYPGTHLDGTLANSIPNYILRTFKTANGEEIKESARNGSDAARSRFNWFQTWSGHNPKNIDSLLMSVF</sequence>
<name>A0A1Y2CYR5_9FUNG</name>
<dbReference type="Proteomes" id="UP000193642">
    <property type="component" value="Unassembled WGS sequence"/>
</dbReference>
<evidence type="ECO:0000313" key="3">
    <source>
        <dbReference type="Proteomes" id="UP000193642"/>
    </source>
</evidence>
<evidence type="ECO:0000256" key="1">
    <source>
        <dbReference type="SAM" id="Phobius"/>
    </source>
</evidence>
<proteinExistence type="predicted"/>
<evidence type="ECO:0008006" key="4">
    <source>
        <dbReference type="Google" id="ProtNLM"/>
    </source>
</evidence>
<dbReference type="EMBL" id="MCGO01000004">
    <property type="protein sequence ID" value="ORY52026.1"/>
    <property type="molecule type" value="Genomic_DNA"/>
</dbReference>
<dbReference type="InterPro" id="IPR036259">
    <property type="entry name" value="MFS_trans_sf"/>
</dbReference>
<dbReference type="AlphaFoldDB" id="A0A1Y2CYR5"/>
<gene>
    <name evidence="2" type="ORF">BCR33DRAFT_780172</name>
</gene>
<accession>A0A1Y2CYR5</accession>
<feature type="transmembrane region" description="Helical" evidence="1">
    <location>
        <begin position="55"/>
        <end position="78"/>
    </location>
</feature>
<keyword evidence="1" id="KW-1133">Transmembrane helix</keyword>
<organism evidence="2 3">
    <name type="scientific">Rhizoclosmatium globosum</name>
    <dbReference type="NCBI Taxonomy" id="329046"/>
    <lineage>
        <taxon>Eukaryota</taxon>
        <taxon>Fungi</taxon>
        <taxon>Fungi incertae sedis</taxon>
        <taxon>Chytridiomycota</taxon>
        <taxon>Chytridiomycota incertae sedis</taxon>
        <taxon>Chytridiomycetes</taxon>
        <taxon>Chytridiales</taxon>
        <taxon>Chytriomycetaceae</taxon>
        <taxon>Rhizoclosmatium</taxon>
    </lineage>
</organism>
<feature type="transmembrane region" description="Helical" evidence="1">
    <location>
        <begin position="30"/>
        <end position="49"/>
    </location>
</feature>
<keyword evidence="1" id="KW-0812">Transmembrane</keyword>